<sequence length="192" mass="20095">MGVRGGALRNGVGSYGRRSERNRPFPSDTSAFTGWSHTKAWHSVFIWTQWGDLSSRAGRGDMAKTRAGRLGRLLLLVVALVLALPAAAGGAYAASGPATAKSAARGAAPYDAPWASDTDDHQESGADRCRTRHGGRSTAAVSVPVPPRTTASQAGPLRAEGGLNRTAALTGRRAVPVARSGELPVRHLVFRC</sequence>
<name>A0ABQ2JNE6_9ACTN</name>
<feature type="region of interest" description="Disordered" evidence="1">
    <location>
        <begin position="112"/>
        <end position="159"/>
    </location>
</feature>
<keyword evidence="2" id="KW-0472">Membrane</keyword>
<accession>A0ABQ2JNE6</accession>
<evidence type="ECO:0000313" key="3">
    <source>
        <dbReference type="EMBL" id="GGN52295.1"/>
    </source>
</evidence>
<keyword evidence="4" id="KW-1185">Reference proteome</keyword>
<organism evidence="3 4">
    <name type="scientific">Streptomyces kronopolitis</name>
    <dbReference type="NCBI Taxonomy" id="1612435"/>
    <lineage>
        <taxon>Bacteria</taxon>
        <taxon>Bacillati</taxon>
        <taxon>Actinomycetota</taxon>
        <taxon>Actinomycetes</taxon>
        <taxon>Kitasatosporales</taxon>
        <taxon>Streptomycetaceae</taxon>
        <taxon>Streptomyces</taxon>
    </lineage>
</organism>
<keyword evidence="2" id="KW-0812">Transmembrane</keyword>
<comment type="caution">
    <text evidence="3">The sequence shown here is derived from an EMBL/GenBank/DDBJ whole genome shotgun (WGS) entry which is preliminary data.</text>
</comment>
<keyword evidence="2" id="KW-1133">Transmembrane helix</keyword>
<evidence type="ECO:0000256" key="1">
    <source>
        <dbReference type="SAM" id="MobiDB-lite"/>
    </source>
</evidence>
<protein>
    <submittedName>
        <fullName evidence="3">Uncharacterized protein</fullName>
    </submittedName>
</protein>
<dbReference type="Proteomes" id="UP000600080">
    <property type="component" value="Unassembled WGS sequence"/>
</dbReference>
<gene>
    <name evidence="3" type="ORF">GCM10012285_43320</name>
</gene>
<feature type="compositionally biased region" description="Basic and acidic residues" evidence="1">
    <location>
        <begin position="118"/>
        <end position="129"/>
    </location>
</feature>
<feature type="region of interest" description="Disordered" evidence="1">
    <location>
        <begin position="1"/>
        <end position="23"/>
    </location>
</feature>
<evidence type="ECO:0000313" key="4">
    <source>
        <dbReference type="Proteomes" id="UP000600080"/>
    </source>
</evidence>
<proteinExistence type="predicted"/>
<dbReference type="EMBL" id="BMND01000020">
    <property type="protein sequence ID" value="GGN52295.1"/>
    <property type="molecule type" value="Genomic_DNA"/>
</dbReference>
<feature type="transmembrane region" description="Helical" evidence="2">
    <location>
        <begin position="73"/>
        <end position="94"/>
    </location>
</feature>
<evidence type="ECO:0000256" key="2">
    <source>
        <dbReference type="SAM" id="Phobius"/>
    </source>
</evidence>
<reference evidence="4" key="1">
    <citation type="journal article" date="2019" name="Int. J. Syst. Evol. Microbiol.">
        <title>The Global Catalogue of Microorganisms (GCM) 10K type strain sequencing project: providing services to taxonomists for standard genome sequencing and annotation.</title>
        <authorList>
            <consortium name="The Broad Institute Genomics Platform"/>
            <consortium name="The Broad Institute Genome Sequencing Center for Infectious Disease"/>
            <person name="Wu L."/>
            <person name="Ma J."/>
        </authorList>
    </citation>
    <scope>NUCLEOTIDE SEQUENCE [LARGE SCALE GENOMIC DNA]</scope>
    <source>
        <strain evidence="4">CGMCC 4.7323</strain>
    </source>
</reference>